<evidence type="ECO:0000313" key="2">
    <source>
        <dbReference type="Proteomes" id="UP001469553"/>
    </source>
</evidence>
<organism evidence="1 2">
    <name type="scientific">Ameca splendens</name>
    <dbReference type="NCBI Taxonomy" id="208324"/>
    <lineage>
        <taxon>Eukaryota</taxon>
        <taxon>Metazoa</taxon>
        <taxon>Chordata</taxon>
        <taxon>Craniata</taxon>
        <taxon>Vertebrata</taxon>
        <taxon>Euteleostomi</taxon>
        <taxon>Actinopterygii</taxon>
        <taxon>Neopterygii</taxon>
        <taxon>Teleostei</taxon>
        <taxon>Neoteleostei</taxon>
        <taxon>Acanthomorphata</taxon>
        <taxon>Ovalentaria</taxon>
        <taxon>Atherinomorphae</taxon>
        <taxon>Cyprinodontiformes</taxon>
        <taxon>Goodeidae</taxon>
        <taxon>Ameca</taxon>
    </lineage>
</organism>
<dbReference type="Proteomes" id="UP001469553">
    <property type="component" value="Unassembled WGS sequence"/>
</dbReference>
<keyword evidence="2" id="KW-1185">Reference proteome</keyword>
<dbReference type="EMBL" id="JAHRIP010050292">
    <property type="protein sequence ID" value="MEQ2300740.1"/>
    <property type="molecule type" value="Genomic_DNA"/>
</dbReference>
<sequence>MPRGRCLRGDSGNVFTFLKLGNKAEAWSPTFRSPRAAEAKQSIGCIGTTHLISNKCRSFNNKTTRLGTEVKNNVFFVVMHQWGEQWRTVEHPPTPHMVTCRHFQ</sequence>
<reference evidence="1 2" key="1">
    <citation type="submission" date="2021-06" db="EMBL/GenBank/DDBJ databases">
        <authorList>
            <person name="Palmer J.M."/>
        </authorList>
    </citation>
    <scope>NUCLEOTIDE SEQUENCE [LARGE SCALE GENOMIC DNA]</scope>
    <source>
        <strain evidence="1 2">AS_MEX2019</strain>
        <tissue evidence="1">Muscle</tissue>
    </source>
</reference>
<gene>
    <name evidence="1" type="ORF">AMECASPLE_029014</name>
</gene>
<proteinExistence type="predicted"/>
<protein>
    <submittedName>
        <fullName evidence="1">Uncharacterized protein</fullName>
    </submittedName>
</protein>
<accession>A0ABV0Z531</accession>
<evidence type="ECO:0000313" key="1">
    <source>
        <dbReference type="EMBL" id="MEQ2300740.1"/>
    </source>
</evidence>
<comment type="caution">
    <text evidence="1">The sequence shown here is derived from an EMBL/GenBank/DDBJ whole genome shotgun (WGS) entry which is preliminary data.</text>
</comment>
<name>A0ABV0Z531_9TELE</name>